<dbReference type="Pfam" id="PF04982">
    <property type="entry name" value="TM_HPP"/>
    <property type="match status" value="1"/>
</dbReference>
<feature type="transmembrane region" description="Helical" evidence="1">
    <location>
        <begin position="129"/>
        <end position="152"/>
    </location>
</feature>
<evidence type="ECO:0000313" key="3">
    <source>
        <dbReference type="EMBL" id="RTR37969.1"/>
    </source>
</evidence>
<evidence type="ECO:0000313" key="4">
    <source>
        <dbReference type="Proteomes" id="UP000267448"/>
    </source>
</evidence>
<feature type="domain" description="HPP transmembrane region" evidence="2">
    <location>
        <begin position="5"/>
        <end position="156"/>
    </location>
</feature>
<evidence type="ECO:0000256" key="1">
    <source>
        <dbReference type="SAM" id="Phobius"/>
    </source>
</evidence>
<keyword evidence="1" id="KW-0812">Transmembrane</keyword>
<gene>
    <name evidence="3" type="ORF">EKG38_15500</name>
</gene>
<keyword evidence="4" id="KW-1185">Reference proteome</keyword>
<name>A0A3S0LKZ6_9GAMM</name>
<organism evidence="3 4">
    <name type="scientific">Shewanella canadensis</name>
    <dbReference type="NCBI Taxonomy" id="271096"/>
    <lineage>
        <taxon>Bacteria</taxon>
        <taxon>Pseudomonadati</taxon>
        <taxon>Pseudomonadota</taxon>
        <taxon>Gammaproteobacteria</taxon>
        <taxon>Alteromonadales</taxon>
        <taxon>Shewanellaceae</taxon>
        <taxon>Shewanella</taxon>
    </lineage>
</organism>
<dbReference type="PANTHER" id="PTHR33741">
    <property type="entry name" value="TRANSMEMBRANE PROTEIN DDB_G0269096-RELATED"/>
    <property type="match status" value="1"/>
</dbReference>
<dbReference type="InterPro" id="IPR058581">
    <property type="entry name" value="TM_HPP"/>
</dbReference>
<dbReference type="AlphaFoldDB" id="A0A3S0LKZ6"/>
<proteinExistence type="predicted"/>
<evidence type="ECO:0000259" key="2">
    <source>
        <dbReference type="Pfam" id="PF04982"/>
    </source>
</evidence>
<dbReference type="Proteomes" id="UP000267448">
    <property type="component" value="Unassembled WGS sequence"/>
</dbReference>
<accession>A0A3S0LKZ6</accession>
<dbReference type="InterPro" id="IPR007065">
    <property type="entry name" value="HPP"/>
</dbReference>
<sequence length="181" mass="19091">MPMRKMSNQEVFASIVGAFFATLCASFFSNSILEADNMPMVLASTGASAMLIFGIPHSPVSQPWPLVGGHLISALIGISAYYLIPSPVLASSVAIGVAMLAMHYTGSMHPPGGATAVTAVIGGSTVHELGYYFVIVPVFFNSIILLSIAMAIGTFRETNPFVVNGSNSESWLKQSMSNEVK</sequence>
<feature type="transmembrane region" description="Helical" evidence="1">
    <location>
        <begin position="40"/>
        <end position="58"/>
    </location>
</feature>
<dbReference type="OrthoDB" id="9811720at2"/>
<reference evidence="3 4" key="1">
    <citation type="submission" date="2018-12" db="EMBL/GenBank/DDBJ databases">
        <authorList>
            <person name="Yu L."/>
        </authorList>
    </citation>
    <scope>NUCLEOTIDE SEQUENCE [LARGE SCALE GENOMIC DNA]</scope>
    <source>
        <strain evidence="3 4">HAW-EB2</strain>
    </source>
</reference>
<dbReference type="EMBL" id="RXNU01000008">
    <property type="protein sequence ID" value="RTR37969.1"/>
    <property type="molecule type" value="Genomic_DNA"/>
</dbReference>
<comment type="caution">
    <text evidence="3">The sequence shown here is derived from an EMBL/GenBank/DDBJ whole genome shotgun (WGS) entry which is preliminary data.</text>
</comment>
<keyword evidence="1" id="KW-1133">Transmembrane helix</keyword>
<feature type="transmembrane region" description="Helical" evidence="1">
    <location>
        <begin position="12"/>
        <end position="33"/>
    </location>
</feature>
<keyword evidence="1" id="KW-0472">Membrane</keyword>
<dbReference type="PANTHER" id="PTHR33741:SF5">
    <property type="entry name" value="TRANSMEMBRANE PROTEIN DDB_G0269096-RELATED"/>
    <property type="match status" value="1"/>
</dbReference>
<protein>
    <submittedName>
        <fullName evidence="3">HPP family protein</fullName>
    </submittedName>
</protein>